<feature type="region of interest" description="Disordered" evidence="1">
    <location>
        <begin position="308"/>
        <end position="342"/>
    </location>
</feature>
<accession>A0A8H3H9Q5</accession>
<feature type="region of interest" description="Disordered" evidence="1">
    <location>
        <begin position="169"/>
        <end position="197"/>
    </location>
</feature>
<organism evidence="2 3">
    <name type="scientific">Rhizoctonia solani</name>
    <dbReference type="NCBI Taxonomy" id="456999"/>
    <lineage>
        <taxon>Eukaryota</taxon>
        <taxon>Fungi</taxon>
        <taxon>Dikarya</taxon>
        <taxon>Basidiomycota</taxon>
        <taxon>Agaricomycotina</taxon>
        <taxon>Agaricomycetes</taxon>
        <taxon>Cantharellales</taxon>
        <taxon>Ceratobasidiaceae</taxon>
        <taxon>Rhizoctonia</taxon>
    </lineage>
</organism>
<evidence type="ECO:0000313" key="3">
    <source>
        <dbReference type="Proteomes" id="UP000663888"/>
    </source>
</evidence>
<dbReference type="Proteomes" id="UP000663888">
    <property type="component" value="Unassembled WGS sequence"/>
</dbReference>
<dbReference type="EMBL" id="CAJMWX010001462">
    <property type="protein sequence ID" value="CAE6489973.1"/>
    <property type="molecule type" value="Genomic_DNA"/>
</dbReference>
<evidence type="ECO:0000313" key="2">
    <source>
        <dbReference type="EMBL" id="CAE6489973.1"/>
    </source>
</evidence>
<feature type="compositionally biased region" description="Basic and acidic residues" evidence="1">
    <location>
        <begin position="63"/>
        <end position="77"/>
    </location>
</feature>
<protein>
    <submittedName>
        <fullName evidence="2">Uncharacterized protein</fullName>
    </submittedName>
</protein>
<gene>
    <name evidence="2" type="ORF">RDB_LOCUS137781</name>
</gene>
<dbReference type="AlphaFoldDB" id="A0A8H3H9Q5"/>
<evidence type="ECO:0000256" key="1">
    <source>
        <dbReference type="SAM" id="MobiDB-lite"/>
    </source>
</evidence>
<sequence length="437" mass="47387">MLSYTATFLKAVVVATLKNTIRRFWADDQIQFKFTKNDGKPELLSSAYIVGVSEKPSASPNPTRREFRESGLGKARPESFAPNASKSRESKVIKASLGPQPEVSALRGTKIMTNAYSYGNADVITPVIKVNTGQCAARKSRSSIIPEPIKLANLASNIQTLQTAKGIVKRSRPQVTEPVPSIPGPTKALKTNRSPDYVVPFPRASSGTLRVSESAPARLSRMKTPSNARRILPAKRPGKTQDEVEPAHVKRRRVLRPYVSPVQTPPTPPCGSLAALVIPSPFTNSPHVSSIRSSESIMSLSELAHGRPLKRVRSAPNSPGPVTRHELSSSGKPGALAHVPSLEPSSTVVEDVEVVALDATETPEVTMSSPGLGNFDEWMSVPSTPTMDEGTNAPLDDDVEMKERAWIGEVMMWYGYKGEDEVMRDWTDEDVVMGGVT</sequence>
<comment type="caution">
    <text evidence="2">The sequence shown here is derived from an EMBL/GenBank/DDBJ whole genome shotgun (WGS) entry which is preliminary data.</text>
</comment>
<name>A0A8H3H9Q5_9AGAM</name>
<reference evidence="2" key="1">
    <citation type="submission" date="2021-01" db="EMBL/GenBank/DDBJ databases">
        <authorList>
            <person name="Kaushik A."/>
        </authorList>
    </citation>
    <scope>NUCLEOTIDE SEQUENCE</scope>
    <source>
        <strain evidence="2">AG4-R118</strain>
    </source>
</reference>
<proteinExistence type="predicted"/>
<feature type="region of interest" description="Disordered" evidence="1">
    <location>
        <begin position="54"/>
        <end position="89"/>
    </location>
</feature>